<name>A0A1H4ANX4_9GAMM</name>
<dbReference type="RefSeq" id="WP_091390065.1">
    <property type="nucleotide sequence ID" value="NZ_FNQO01000003.1"/>
</dbReference>
<dbReference type="Pfam" id="PF02635">
    <property type="entry name" value="DsrE"/>
    <property type="match status" value="1"/>
</dbReference>
<dbReference type="SUPFAM" id="SSF75169">
    <property type="entry name" value="DsrEFH-like"/>
    <property type="match status" value="1"/>
</dbReference>
<dbReference type="PANTHER" id="PTHR37691">
    <property type="entry name" value="BLR3518 PROTEIN"/>
    <property type="match status" value="1"/>
</dbReference>
<gene>
    <name evidence="2" type="ORF">SAMN05216562_2912</name>
</gene>
<keyword evidence="3" id="KW-1185">Reference proteome</keyword>
<dbReference type="AlphaFoldDB" id="A0A1H4ANX4"/>
<keyword evidence="1" id="KW-0732">Signal</keyword>
<dbReference type="PANTHER" id="PTHR37691:SF1">
    <property type="entry name" value="BLR3518 PROTEIN"/>
    <property type="match status" value="1"/>
</dbReference>
<organism evidence="2 3">
    <name type="scientific">Microbulbifer marinus</name>
    <dbReference type="NCBI Taxonomy" id="658218"/>
    <lineage>
        <taxon>Bacteria</taxon>
        <taxon>Pseudomonadati</taxon>
        <taxon>Pseudomonadota</taxon>
        <taxon>Gammaproteobacteria</taxon>
        <taxon>Cellvibrionales</taxon>
        <taxon>Microbulbiferaceae</taxon>
        <taxon>Microbulbifer</taxon>
    </lineage>
</organism>
<reference evidence="3" key="1">
    <citation type="submission" date="2016-10" db="EMBL/GenBank/DDBJ databases">
        <authorList>
            <person name="Varghese N."/>
            <person name="Submissions S."/>
        </authorList>
    </citation>
    <scope>NUCLEOTIDE SEQUENCE [LARGE SCALE GENOMIC DNA]</scope>
    <source>
        <strain evidence="3">CGMCC 1.10657</strain>
    </source>
</reference>
<evidence type="ECO:0000256" key="1">
    <source>
        <dbReference type="SAM" id="SignalP"/>
    </source>
</evidence>
<evidence type="ECO:0000313" key="3">
    <source>
        <dbReference type="Proteomes" id="UP000198658"/>
    </source>
</evidence>
<dbReference type="InterPro" id="IPR027396">
    <property type="entry name" value="DsrEFH-like"/>
</dbReference>
<dbReference type="InterPro" id="IPR003787">
    <property type="entry name" value="Sulphur_relay_DsrE/F-like"/>
</dbReference>
<evidence type="ECO:0000313" key="2">
    <source>
        <dbReference type="EMBL" id="SEA37636.1"/>
    </source>
</evidence>
<dbReference type="Proteomes" id="UP000198658">
    <property type="component" value="Unassembled WGS sequence"/>
</dbReference>
<dbReference type="STRING" id="658218.SAMN05216562_2912"/>
<dbReference type="EMBL" id="FNQO01000003">
    <property type="protein sequence ID" value="SEA37636.1"/>
    <property type="molecule type" value="Genomic_DNA"/>
</dbReference>
<protein>
    <submittedName>
        <fullName evidence="2">Intracellular sulfur oxidation protein, DsrE/DsrF family</fullName>
    </submittedName>
</protein>
<feature type="chain" id="PRO_5011753954" evidence="1">
    <location>
        <begin position="22"/>
        <end position="178"/>
    </location>
</feature>
<sequence length="178" mass="19106">MQFMKIFVAPILALTATTTVAAEFAKGPLIGQYGAHAEVKQTQPLSGKESFKVAFDVAEQGDTGKVNRKIESLARFLNMHAGAGIPAENIHLALVVHGKAGFDLLNDASYKARFGTENPNTPLLQELLKNKVRIIICGQSAAYHGIENSQLQSGVETALSAMTAHALLQQQGYTVNPF</sequence>
<feature type="signal peptide" evidence="1">
    <location>
        <begin position="1"/>
        <end position="21"/>
    </location>
</feature>
<accession>A0A1H4ANX4</accession>
<proteinExistence type="predicted"/>
<dbReference type="OrthoDB" id="7206705at2"/>
<dbReference type="Gene3D" id="3.40.1260.10">
    <property type="entry name" value="DsrEFH-like"/>
    <property type="match status" value="1"/>
</dbReference>